<proteinExistence type="inferred from homology"/>
<dbReference type="InterPro" id="IPR016193">
    <property type="entry name" value="Cytidine_deaminase-like"/>
</dbReference>
<dbReference type="PANTHER" id="PTHR11079">
    <property type="entry name" value="CYTOSINE DEAMINASE FAMILY MEMBER"/>
    <property type="match status" value="1"/>
</dbReference>
<evidence type="ECO:0000256" key="5">
    <source>
        <dbReference type="ARBA" id="ARBA00022801"/>
    </source>
</evidence>
<comment type="cofactor">
    <cofactor evidence="8">
        <name>Zn(2+)</name>
        <dbReference type="ChEBI" id="CHEBI:29105"/>
    </cofactor>
    <text evidence="8">Binds 1 zinc ion per subunit.</text>
</comment>
<evidence type="ECO:0000256" key="7">
    <source>
        <dbReference type="ARBA" id="ARBA00048045"/>
    </source>
</evidence>
<dbReference type="InterPro" id="IPR016192">
    <property type="entry name" value="APOBEC/CMP_deaminase_Zn-bd"/>
</dbReference>
<feature type="binding site" evidence="8">
    <location>
        <position position="129"/>
    </location>
    <ligand>
        <name>Zn(2+)</name>
        <dbReference type="ChEBI" id="CHEBI:29105"/>
        <note>catalytic</note>
    </ligand>
</feature>
<sequence>MPPISPTNRKEAEEFFEFVGLADITPRLNNSTNTKNPTNSKNSMNDVDYMRIALEEGAMAAERGEVPVGAVLVDAEGVVLGRDGNRSIERNDPSAHAEINVLRQAGEKIANYRLSGSTLYVTVEPCIMCAGAIVHARVSRLVYGAEDPKTGAIVSLYQIGSDQKLNHTIEFTGGVSGKECGDLLRKFFRSRRKK</sequence>
<dbReference type="PANTHER" id="PTHR11079:SF202">
    <property type="entry name" value="TRNA-SPECIFIC ADENOSINE DEAMINASE"/>
    <property type="match status" value="1"/>
</dbReference>
<evidence type="ECO:0000256" key="3">
    <source>
        <dbReference type="ARBA" id="ARBA00022694"/>
    </source>
</evidence>
<evidence type="ECO:0000313" key="10">
    <source>
        <dbReference type="EMBL" id="MBC8317960.1"/>
    </source>
</evidence>
<comment type="function">
    <text evidence="8">Catalyzes the deamination of adenosine to inosine at the wobble position 34 of tRNA(Arg2).</text>
</comment>
<comment type="similarity">
    <text evidence="1">Belongs to the cytidine and deoxycytidylate deaminase family. ADAT2 subfamily.</text>
</comment>
<evidence type="ECO:0000256" key="2">
    <source>
        <dbReference type="ARBA" id="ARBA00011738"/>
    </source>
</evidence>
<dbReference type="EMBL" id="JACNJZ010000118">
    <property type="protein sequence ID" value="MBC8317960.1"/>
    <property type="molecule type" value="Genomic_DNA"/>
</dbReference>
<evidence type="ECO:0000256" key="8">
    <source>
        <dbReference type="HAMAP-Rule" id="MF_00972"/>
    </source>
</evidence>
<comment type="caution">
    <text evidence="10">The sequence shown here is derived from an EMBL/GenBank/DDBJ whole genome shotgun (WGS) entry which is preliminary data.</text>
</comment>
<evidence type="ECO:0000256" key="4">
    <source>
        <dbReference type="ARBA" id="ARBA00022723"/>
    </source>
</evidence>
<dbReference type="Gene3D" id="3.40.140.10">
    <property type="entry name" value="Cytidine Deaminase, domain 2"/>
    <property type="match status" value="1"/>
</dbReference>
<name>A0A8J6TG05_9BACT</name>
<comment type="catalytic activity">
    <reaction evidence="7 8">
        <text>adenosine(34) in tRNA + H2O + H(+) = inosine(34) in tRNA + NH4(+)</text>
        <dbReference type="Rhea" id="RHEA:43168"/>
        <dbReference type="Rhea" id="RHEA-COMP:10373"/>
        <dbReference type="Rhea" id="RHEA-COMP:10374"/>
        <dbReference type="ChEBI" id="CHEBI:15377"/>
        <dbReference type="ChEBI" id="CHEBI:15378"/>
        <dbReference type="ChEBI" id="CHEBI:28938"/>
        <dbReference type="ChEBI" id="CHEBI:74411"/>
        <dbReference type="ChEBI" id="CHEBI:82852"/>
        <dbReference type="EC" id="3.5.4.33"/>
    </reaction>
</comment>
<feature type="domain" description="CMP/dCMP-type deaminase" evidence="9">
    <location>
        <begin position="44"/>
        <end position="164"/>
    </location>
</feature>
<evidence type="ECO:0000256" key="6">
    <source>
        <dbReference type="ARBA" id="ARBA00022833"/>
    </source>
</evidence>
<gene>
    <name evidence="8 10" type="primary">tadA</name>
    <name evidence="10" type="ORF">H8E41_08630</name>
</gene>
<dbReference type="Pfam" id="PF14437">
    <property type="entry name" value="MafB19-deam"/>
    <property type="match status" value="1"/>
</dbReference>
<dbReference type="SUPFAM" id="SSF53927">
    <property type="entry name" value="Cytidine deaminase-like"/>
    <property type="match status" value="1"/>
</dbReference>
<dbReference type="FunFam" id="3.40.140.10:FF:000005">
    <property type="entry name" value="tRNA-specific adenosine deaminase"/>
    <property type="match status" value="1"/>
</dbReference>
<organism evidence="10 11">
    <name type="scientific">Candidatus Desulfobia pelagia</name>
    <dbReference type="NCBI Taxonomy" id="2841692"/>
    <lineage>
        <taxon>Bacteria</taxon>
        <taxon>Pseudomonadati</taxon>
        <taxon>Thermodesulfobacteriota</taxon>
        <taxon>Desulfobulbia</taxon>
        <taxon>Desulfobulbales</taxon>
        <taxon>Desulfobulbaceae</taxon>
        <taxon>Candidatus Desulfobia</taxon>
    </lineage>
</organism>
<dbReference type="EC" id="3.5.4.33" evidence="8"/>
<dbReference type="PROSITE" id="PS00903">
    <property type="entry name" value="CYT_DCMP_DEAMINASES_1"/>
    <property type="match status" value="1"/>
</dbReference>
<dbReference type="InterPro" id="IPR058535">
    <property type="entry name" value="MafB19-deam"/>
</dbReference>
<evidence type="ECO:0000256" key="1">
    <source>
        <dbReference type="ARBA" id="ARBA00010669"/>
    </source>
</evidence>
<dbReference type="NCBIfam" id="NF008113">
    <property type="entry name" value="PRK10860.1"/>
    <property type="match status" value="1"/>
</dbReference>
<keyword evidence="5 8" id="KW-0378">Hydrolase</keyword>
<dbReference type="GO" id="GO:0002100">
    <property type="term" value="P:tRNA wobble adenosine to inosine editing"/>
    <property type="evidence" value="ECO:0007669"/>
    <property type="project" value="UniProtKB-UniRule"/>
</dbReference>
<reference evidence="10 11" key="1">
    <citation type="submission" date="2020-08" db="EMBL/GenBank/DDBJ databases">
        <title>Bridging the membrane lipid divide: bacteria of the FCB group superphylum have the potential to synthesize archaeal ether lipids.</title>
        <authorList>
            <person name="Villanueva L."/>
            <person name="Von Meijenfeldt F.A.B."/>
            <person name="Westbye A.B."/>
            <person name="Yadav S."/>
            <person name="Hopmans E.C."/>
            <person name="Dutilh B.E."/>
            <person name="Sinninghe Damste J.S."/>
        </authorList>
    </citation>
    <scope>NUCLEOTIDE SEQUENCE [LARGE SCALE GENOMIC DNA]</scope>
    <source>
        <strain evidence="10">NIOZ-UU47</strain>
    </source>
</reference>
<dbReference type="PROSITE" id="PS51747">
    <property type="entry name" value="CYT_DCMP_DEAMINASES_2"/>
    <property type="match status" value="1"/>
</dbReference>
<dbReference type="HAMAP" id="MF_00972">
    <property type="entry name" value="tRNA_aden_deaminase"/>
    <property type="match status" value="1"/>
</dbReference>
<dbReference type="Proteomes" id="UP000614424">
    <property type="component" value="Unassembled WGS sequence"/>
</dbReference>
<dbReference type="GO" id="GO:0052717">
    <property type="term" value="F:tRNA-specific adenosine-34 deaminase activity"/>
    <property type="evidence" value="ECO:0007669"/>
    <property type="project" value="UniProtKB-UniRule"/>
</dbReference>
<dbReference type="CDD" id="cd01285">
    <property type="entry name" value="nucleoside_deaminase"/>
    <property type="match status" value="1"/>
</dbReference>
<evidence type="ECO:0000259" key="9">
    <source>
        <dbReference type="PROSITE" id="PS51747"/>
    </source>
</evidence>
<keyword evidence="4 8" id="KW-0479">Metal-binding</keyword>
<dbReference type="InterPro" id="IPR002125">
    <property type="entry name" value="CMP_dCMP_dom"/>
</dbReference>
<keyword evidence="6 8" id="KW-0862">Zinc</keyword>
<evidence type="ECO:0000313" key="11">
    <source>
        <dbReference type="Proteomes" id="UP000614424"/>
    </source>
</evidence>
<feature type="binding site" evidence="8">
    <location>
        <position position="126"/>
    </location>
    <ligand>
        <name>Zn(2+)</name>
        <dbReference type="ChEBI" id="CHEBI:29105"/>
        <note>catalytic</note>
    </ligand>
</feature>
<dbReference type="AlphaFoldDB" id="A0A8J6TG05"/>
<dbReference type="GO" id="GO:0008270">
    <property type="term" value="F:zinc ion binding"/>
    <property type="evidence" value="ECO:0007669"/>
    <property type="project" value="UniProtKB-UniRule"/>
</dbReference>
<protein>
    <recommendedName>
        <fullName evidence="8">tRNA-specific adenosine deaminase</fullName>
        <ecNumber evidence="8">3.5.4.33</ecNumber>
    </recommendedName>
</protein>
<keyword evidence="3 8" id="KW-0819">tRNA processing</keyword>
<accession>A0A8J6TG05</accession>
<feature type="binding site" evidence="8">
    <location>
        <position position="96"/>
    </location>
    <ligand>
        <name>Zn(2+)</name>
        <dbReference type="ChEBI" id="CHEBI:29105"/>
        <note>catalytic</note>
    </ligand>
</feature>
<comment type="subunit">
    <text evidence="2 8">Homodimer.</text>
</comment>
<feature type="active site" description="Proton donor" evidence="8">
    <location>
        <position position="98"/>
    </location>
</feature>
<dbReference type="InterPro" id="IPR028883">
    <property type="entry name" value="tRNA_aden_deaminase"/>
</dbReference>